<feature type="compositionally biased region" description="Acidic residues" evidence="1">
    <location>
        <begin position="309"/>
        <end position="335"/>
    </location>
</feature>
<dbReference type="Proteomes" id="UP000007752">
    <property type="component" value="Chromosome 10"/>
</dbReference>
<evidence type="ECO:0000259" key="2">
    <source>
        <dbReference type="Pfam" id="PF12776"/>
    </source>
</evidence>
<gene>
    <name evidence="3" type="ORF">OsJ_30921</name>
</gene>
<feature type="region of interest" description="Disordered" evidence="1">
    <location>
        <begin position="304"/>
        <end position="346"/>
    </location>
</feature>
<reference evidence="3" key="2">
    <citation type="submission" date="2008-12" db="EMBL/GenBank/DDBJ databases">
        <title>Improved gene annotation of the rice (Oryza sativa) genomes.</title>
        <authorList>
            <person name="Wang J."/>
            <person name="Li R."/>
            <person name="Fan W."/>
            <person name="Huang Q."/>
            <person name="Zhang J."/>
            <person name="Zhou Y."/>
            <person name="Hu Y."/>
            <person name="Zi S."/>
            <person name="Li J."/>
            <person name="Ni P."/>
            <person name="Zheng H."/>
            <person name="Zhang Y."/>
            <person name="Zhao M."/>
            <person name="Hao Q."/>
            <person name="McDermott J."/>
            <person name="Samudrala R."/>
            <person name="Kristiansen K."/>
            <person name="Wong G.K.-S."/>
        </authorList>
    </citation>
    <scope>NUCLEOTIDE SEQUENCE</scope>
</reference>
<dbReference type="EMBL" id="CM000147">
    <property type="protein sequence ID" value="EEE50674.1"/>
    <property type="molecule type" value="Genomic_DNA"/>
</dbReference>
<dbReference type="PANTHER" id="PTHR47069">
    <property type="match status" value="1"/>
</dbReference>
<evidence type="ECO:0000256" key="1">
    <source>
        <dbReference type="SAM" id="MobiDB-lite"/>
    </source>
</evidence>
<sequence length="430" mass="47310">MAAVAVKRKLIVDKSPTHRLLHSPLSPITLVRRRRVPSDLESSEGSSTSLRSDAAYTATLEEDVQAVARAVIRIALKYPEAICQLMVAGHTTWNEAEMKAFPEACMEEIEARTITSTCPNRQGYINLEVKMFQKVQKVVNRHQLNNLWDTCRRQFQTWCWLESMATGLGCCPFTGNILASPEWWTRMDHMRRGARAFRNGPLLYIPEHHAVFRGRVCTLNRSGVPVRTPINAVPQQAEILDIEDLTEHTLQEPSEQTPRHGKRSLTRVSPFFVHITAFCVDGFFGATGDAVLGAVAINAVGDDAATGDGEGDGVGDDDDDAGDGEAYGDGDDEGGDGAGDGHDDYGDDGDGGAAGYGGTGYVGALYWGWDLEVMIYLVMQCFDLMPIGPTARSFRTMSVSELELFERVVCPNNFARLRLEQRNCFVLLSV</sequence>
<reference evidence="3" key="1">
    <citation type="journal article" date="2005" name="PLoS Biol.">
        <title>The genomes of Oryza sativa: a history of duplications.</title>
        <authorList>
            <person name="Yu J."/>
            <person name="Wang J."/>
            <person name="Lin W."/>
            <person name="Li S."/>
            <person name="Li H."/>
            <person name="Zhou J."/>
            <person name="Ni P."/>
            <person name="Dong W."/>
            <person name="Hu S."/>
            <person name="Zeng C."/>
            <person name="Zhang J."/>
            <person name="Zhang Y."/>
            <person name="Li R."/>
            <person name="Xu Z."/>
            <person name="Li S."/>
            <person name="Li X."/>
            <person name="Zheng H."/>
            <person name="Cong L."/>
            <person name="Lin L."/>
            <person name="Yin J."/>
            <person name="Geng J."/>
            <person name="Li G."/>
            <person name="Shi J."/>
            <person name="Liu J."/>
            <person name="Lv H."/>
            <person name="Li J."/>
            <person name="Wang J."/>
            <person name="Deng Y."/>
            <person name="Ran L."/>
            <person name="Shi X."/>
            <person name="Wang X."/>
            <person name="Wu Q."/>
            <person name="Li C."/>
            <person name="Ren X."/>
            <person name="Wang J."/>
            <person name="Wang X."/>
            <person name="Li D."/>
            <person name="Liu D."/>
            <person name="Zhang X."/>
            <person name="Ji Z."/>
            <person name="Zhao W."/>
            <person name="Sun Y."/>
            <person name="Zhang Z."/>
            <person name="Bao J."/>
            <person name="Han Y."/>
            <person name="Dong L."/>
            <person name="Ji J."/>
            <person name="Chen P."/>
            <person name="Wu S."/>
            <person name="Liu J."/>
            <person name="Xiao Y."/>
            <person name="Bu D."/>
            <person name="Tan J."/>
            <person name="Yang L."/>
            <person name="Ye C."/>
            <person name="Zhang J."/>
            <person name="Xu J."/>
            <person name="Zhou Y."/>
            <person name="Yu Y."/>
            <person name="Zhang B."/>
            <person name="Zhuang S."/>
            <person name="Wei H."/>
            <person name="Liu B."/>
            <person name="Lei M."/>
            <person name="Yu H."/>
            <person name="Li Y."/>
            <person name="Xu H."/>
            <person name="Wei S."/>
            <person name="He X."/>
            <person name="Fang L."/>
            <person name="Zhang Z."/>
            <person name="Zhang Y."/>
            <person name="Huang X."/>
            <person name="Su Z."/>
            <person name="Tong W."/>
            <person name="Li J."/>
            <person name="Tong Z."/>
            <person name="Li S."/>
            <person name="Ye J."/>
            <person name="Wang L."/>
            <person name="Fang L."/>
            <person name="Lei T."/>
            <person name="Chen C."/>
            <person name="Chen H."/>
            <person name="Xu Z."/>
            <person name="Li H."/>
            <person name="Huang H."/>
            <person name="Zhang F."/>
            <person name="Xu H."/>
            <person name="Li N."/>
            <person name="Zhao C."/>
            <person name="Li S."/>
            <person name="Dong L."/>
            <person name="Huang Y."/>
            <person name="Li L."/>
            <person name="Xi Y."/>
            <person name="Qi Q."/>
            <person name="Li W."/>
            <person name="Zhang B."/>
            <person name="Hu W."/>
            <person name="Zhang Y."/>
            <person name="Tian X."/>
            <person name="Jiao Y."/>
            <person name="Liang X."/>
            <person name="Jin J."/>
            <person name="Gao L."/>
            <person name="Zheng W."/>
            <person name="Hao B."/>
            <person name="Liu S."/>
            <person name="Wang W."/>
            <person name="Yuan L."/>
            <person name="Cao M."/>
            <person name="McDermott J."/>
            <person name="Samudrala R."/>
            <person name="Wang J."/>
            <person name="Wong G.K."/>
            <person name="Yang H."/>
        </authorList>
    </citation>
    <scope>NUCLEOTIDE SEQUENCE [LARGE SCALE GENOMIC DNA]</scope>
</reference>
<dbReference type="InterPro" id="IPR024752">
    <property type="entry name" value="Myb/SANT-like_dom"/>
</dbReference>
<protein>
    <recommendedName>
        <fullName evidence="2">Myb/SANT-like domain-containing protein</fullName>
    </recommendedName>
</protein>
<evidence type="ECO:0000313" key="3">
    <source>
        <dbReference type="EMBL" id="EEE50674.1"/>
    </source>
</evidence>
<dbReference type="AlphaFoldDB" id="B9G7T9"/>
<organism evidence="3">
    <name type="scientific">Oryza sativa subsp. japonica</name>
    <name type="common">Rice</name>
    <dbReference type="NCBI Taxonomy" id="39947"/>
    <lineage>
        <taxon>Eukaryota</taxon>
        <taxon>Viridiplantae</taxon>
        <taxon>Streptophyta</taxon>
        <taxon>Embryophyta</taxon>
        <taxon>Tracheophyta</taxon>
        <taxon>Spermatophyta</taxon>
        <taxon>Magnoliopsida</taxon>
        <taxon>Liliopsida</taxon>
        <taxon>Poales</taxon>
        <taxon>Poaceae</taxon>
        <taxon>BOP clade</taxon>
        <taxon>Oryzoideae</taxon>
        <taxon>Oryzeae</taxon>
        <taxon>Oryzinae</taxon>
        <taxon>Oryza</taxon>
        <taxon>Oryza sativa</taxon>
    </lineage>
</organism>
<dbReference type="PANTHER" id="PTHR47069:SF11">
    <property type="entry name" value="OS04G0275550 PROTEIN"/>
    <property type="match status" value="1"/>
</dbReference>
<dbReference type="Pfam" id="PF12776">
    <property type="entry name" value="Myb_DNA-bind_3"/>
    <property type="match status" value="1"/>
</dbReference>
<name>B9G7T9_ORYSJ</name>
<proteinExistence type="predicted"/>
<accession>B9G7T9</accession>
<feature type="domain" description="Myb/SANT-like" evidence="2">
    <location>
        <begin position="92"/>
        <end position="186"/>
    </location>
</feature>